<feature type="compositionally biased region" description="Low complexity" evidence="2">
    <location>
        <begin position="18"/>
        <end position="29"/>
    </location>
</feature>
<dbReference type="GO" id="GO:0052689">
    <property type="term" value="F:carboxylic ester hydrolase activity"/>
    <property type="evidence" value="ECO:0000318"/>
    <property type="project" value="GO_Central"/>
</dbReference>
<dbReference type="AlphaFoldDB" id="A0A2K3CS02"/>
<dbReference type="PANTHER" id="PTHR31988">
    <property type="entry name" value="ESTERASE, PUTATIVE (DUF303)-RELATED"/>
    <property type="match status" value="1"/>
</dbReference>
<keyword evidence="1" id="KW-0378">Hydrolase</keyword>
<feature type="domain" description="Sialate O-acetylesterase" evidence="3">
    <location>
        <begin position="91"/>
        <end position="203"/>
    </location>
</feature>
<feature type="compositionally biased region" description="Low complexity" evidence="2">
    <location>
        <begin position="204"/>
        <end position="254"/>
    </location>
</feature>
<dbReference type="GeneID" id="66057200"/>
<feature type="region of interest" description="Disordered" evidence="2">
    <location>
        <begin position="1"/>
        <end position="50"/>
    </location>
</feature>
<evidence type="ECO:0000256" key="1">
    <source>
        <dbReference type="ARBA" id="ARBA00022801"/>
    </source>
</evidence>
<dbReference type="Gramene" id="PNW71048">
    <property type="protein sequence ID" value="PNW71048"/>
    <property type="gene ID" value="CHLRE_17g744297v5"/>
</dbReference>
<evidence type="ECO:0000259" key="3">
    <source>
        <dbReference type="Pfam" id="PF03629"/>
    </source>
</evidence>
<dbReference type="PANTHER" id="PTHR31988:SF19">
    <property type="entry name" value="9-O-ACETYL-N-ACETYLNEURAMINIC ACID DEACETYLASE-RELATED"/>
    <property type="match status" value="1"/>
</dbReference>
<dbReference type="GO" id="GO:0019752">
    <property type="term" value="P:carboxylic acid metabolic process"/>
    <property type="evidence" value="ECO:0000318"/>
    <property type="project" value="GO_Central"/>
</dbReference>
<evidence type="ECO:0000313" key="5">
    <source>
        <dbReference type="Proteomes" id="UP000006906"/>
    </source>
</evidence>
<dbReference type="InterPro" id="IPR036514">
    <property type="entry name" value="SGNH_hydro_sf"/>
</dbReference>
<protein>
    <recommendedName>
        <fullName evidence="3">Sialate O-acetylesterase domain-containing protein</fullName>
    </recommendedName>
</protein>
<dbReference type="FunCoup" id="A0A2K3CS02">
    <property type="interactions" value="146"/>
</dbReference>
<dbReference type="OrthoDB" id="42638at2759"/>
<feature type="region of interest" description="Disordered" evidence="2">
    <location>
        <begin position="195"/>
        <end position="254"/>
    </location>
</feature>
<dbReference type="InterPro" id="IPR005181">
    <property type="entry name" value="SASA"/>
</dbReference>
<evidence type="ECO:0000313" key="4">
    <source>
        <dbReference type="EMBL" id="PNW71048.1"/>
    </source>
</evidence>
<name>A0A2K3CS02_CHLRE</name>
<dbReference type="EMBL" id="CM008978">
    <property type="protein sequence ID" value="PNW71048.1"/>
    <property type="molecule type" value="Genomic_DNA"/>
</dbReference>
<feature type="domain" description="Sialate O-acetylesterase" evidence="3">
    <location>
        <begin position="288"/>
        <end position="432"/>
    </location>
</feature>
<gene>
    <name evidence="4" type="ORF">CHLRE_17g744297v5</name>
</gene>
<keyword evidence="5" id="KW-1185">Reference proteome</keyword>
<dbReference type="KEGG" id="cre:CHLRE_17g744297v5"/>
<evidence type="ECO:0000256" key="2">
    <source>
        <dbReference type="SAM" id="MobiDB-lite"/>
    </source>
</evidence>
<reference evidence="4 5" key="1">
    <citation type="journal article" date="2007" name="Science">
        <title>The Chlamydomonas genome reveals the evolution of key animal and plant functions.</title>
        <authorList>
            <person name="Merchant S.S."/>
            <person name="Prochnik S.E."/>
            <person name="Vallon O."/>
            <person name="Harris E.H."/>
            <person name="Karpowicz S.J."/>
            <person name="Witman G.B."/>
            <person name="Terry A."/>
            <person name="Salamov A."/>
            <person name="Fritz-Laylin L.K."/>
            <person name="Marechal-Drouard L."/>
            <person name="Marshall W.F."/>
            <person name="Qu L.H."/>
            <person name="Nelson D.R."/>
            <person name="Sanderfoot A.A."/>
            <person name="Spalding M.H."/>
            <person name="Kapitonov V.V."/>
            <person name="Ren Q."/>
            <person name="Ferris P."/>
            <person name="Lindquist E."/>
            <person name="Shapiro H."/>
            <person name="Lucas S.M."/>
            <person name="Grimwood J."/>
            <person name="Schmutz J."/>
            <person name="Cardol P."/>
            <person name="Cerutti H."/>
            <person name="Chanfreau G."/>
            <person name="Chen C.L."/>
            <person name="Cognat V."/>
            <person name="Croft M.T."/>
            <person name="Dent R."/>
            <person name="Dutcher S."/>
            <person name="Fernandez E."/>
            <person name="Fukuzawa H."/>
            <person name="Gonzalez-Ballester D."/>
            <person name="Gonzalez-Halphen D."/>
            <person name="Hallmann A."/>
            <person name="Hanikenne M."/>
            <person name="Hippler M."/>
            <person name="Inwood W."/>
            <person name="Jabbari K."/>
            <person name="Kalanon M."/>
            <person name="Kuras R."/>
            <person name="Lefebvre P.A."/>
            <person name="Lemaire S.D."/>
            <person name="Lobanov A.V."/>
            <person name="Lohr M."/>
            <person name="Manuell A."/>
            <person name="Meier I."/>
            <person name="Mets L."/>
            <person name="Mittag M."/>
            <person name="Mittelmeier T."/>
            <person name="Moroney J.V."/>
            <person name="Moseley J."/>
            <person name="Napoli C."/>
            <person name="Nedelcu A.M."/>
            <person name="Niyogi K."/>
            <person name="Novoselov S.V."/>
            <person name="Paulsen I.T."/>
            <person name="Pazour G."/>
            <person name="Purton S."/>
            <person name="Ral J.P."/>
            <person name="Riano-Pachon D.M."/>
            <person name="Riekhof W."/>
            <person name="Rymarquis L."/>
            <person name="Schroda M."/>
            <person name="Stern D."/>
            <person name="Umen J."/>
            <person name="Willows R."/>
            <person name="Wilson N."/>
            <person name="Zimmer S.L."/>
            <person name="Allmer J."/>
            <person name="Balk J."/>
            <person name="Bisova K."/>
            <person name="Chen C.J."/>
            <person name="Elias M."/>
            <person name="Gendler K."/>
            <person name="Hauser C."/>
            <person name="Lamb M.R."/>
            <person name="Ledford H."/>
            <person name="Long J.C."/>
            <person name="Minagawa J."/>
            <person name="Page M.D."/>
            <person name="Pan J."/>
            <person name="Pootakham W."/>
            <person name="Roje S."/>
            <person name="Rose A."/>
            <person name="Stahlberg E."/>
            <person name="Terauchi A.M."/>
            <person name="Yang P."/>
            <person name="Ball S."/>
            <person name="Bowler C."/>
            <person name="Dieckmann C.L."/>
            <person name="Gladyshev V.N."/>
            <person name="Green P."/>
            <person name="Jorgensen R."/>
            <person name="Mayfield S."/>
            <person name="Mueller-Roeber B."/>
            <person name="Rajamani S."/>
            <person name="Sayre R.T."/>
            <person name="Brokstein P."/>
            <person name="Dubchak I."/>
            <person name="Goodstein D."/>
            <person name="Hornick L."/>
            <person name="Huang Y.W."/>
            <person name="Jhaveri J."/>
            <person name="Luo Y."/>
            <person name="Martinez D."/>
            <person name="Ngau W.C."/>
            <person name="Otillar B."/>
            <person name="Poliakov A."/>
            <person name="Porter A."/>
            <person name="Szajkowski L."/>
            <person name="Werner G."/>
            <person name="Zhou K."/>
            <person name="Grigoriev I.V."/>
            <person name="Rokhsar D.S."/>
            <person name="Grossman A.R."/>
        </authorList>
    </citation>
    <scope>NUCLEOTIDE SEQUENCE [LARGE SCALE GENOMIC DNA]</scope>
    <source>
        <strain evidence="5">CC-503</strain>
    </source>
</reference>
<dbReference type="Proteomes" id="UP000006906">
    <property type="component" value="Chromosome 17"/>
</dbReference>
<dbReference type="InParanoid" id="A0A2K3CS02"/>
<dbReference type="Pfam" id="PF03629">
    <property type="entry name" value="SASA"/>
    <property type="match status" value="2"/>
</dbReference>
<organism evidence="4 5">
    <name type="scientific">Chlamydomonas reinhardtii</name>
    <name type="common">Chlamydomonas smithii</name>
    <dbReference type="NCBI Taxonomy" id="3055"/>
    <lineage>
        <taxon>Eukaryota</taxon>
        <taxon>Viridiplantae</taxon>
        <taxon>Chlorophyta</taxon>
        <taxon>core chlorophytes</taxon>
        <taxon>Chlorophyceae</taxon>
        <taxon>CS clade</taxon>
        <taxon>Chlamydomonadales</taxon>
        <taxon>Chlamydomonadaceae</taxon>
        <taxon>Chlamydomonas</taxon>
    </lineage>
</organism>
<sequence length="608" mass="58762">MGARHSLYKAGPEDVVDPQRPGAAGAPAAARPPPIAVPDPSAAASRNATGGGAAGLVSRLGLPLCSTVDTVDLAATHPHSPLPSPAAHGRTDVWILAGQSNAVGDNAADGLPMPAAAQPLPGLVLSYEGGVGTSGGGSGGSGGRWVDAAPNVHLGLHGYEDADSCGPGIPFARTLVSLGLSSRVALVPTARGSTNLFHDWRPMTGSSSSHSSAAAAATASTSAGGAGGHSNHSNGGAASAATDGSAAAGAGSNGGAATAATATATAATAAGCDGGVNAASGVKGGSPPGYFYAAMIARVKAAIATPLPGGGACRLRGMIWVQGEADAEERHGPGPAEAYAANFSAFVAAARRDLSAFHAQLPVVVGVMAVRKRDCFPHLPAVRQAQLNVPLPGLIRIDMAGFEFFEEYGPYHVHLTKDGACAMGAAMAHSYYSAVVRAGLPRGPPGSCAVGGPTASVAPTPAAGGAAAASFRQQQHQQQVLQPGSTNGGAGVAGGVVGVALALATIPSSDSPRSGVSAATPLATAGAAAAEPAAAEVVTAEAVTAEVMKVEAVKVEAVTAEAAPGDSSGGVEVAAVGAAGDEAAAREDGGVGAKAEGVNDTATPYAVV</sequence>
<proteinExistence type="predicted"/>
<accession>A0A2K3CS02</accession>
<dbReference type="RefSeq" id="XP_042915171.1">
    <property type="nucleotide sequence ID" value="XM_043072712.1"/>
</dbReference>
<dbReference type="InterPro" id="IPR052940">
    <property type="entry name" value="Carb_Esterase_6"/>
</dbReference>
<dbReference type="Gene3D" id="3.40.50.1110">
    <property type="entry name" value="SGNH hydrolase"/>
    <property type="match status" value="1"/>
</dbReference>
<dbReference type="SUPFAM" id="SSF52266">
    <property type="entry name" value="SGNH hydrolase"/>
    <property type="match status" value="1"/>
</dbReference>